<dbReference type="InterPro" id="IPR051795">
    <property type="entry name" value="Glycosyl_Hydrlase_43"/>
</dbReference>
<dbReference type="InterPro" id="IPR023296">
    <property type="entry name" value="Glyco_hydro_beta-prop_sf"/>
</dbReference>
<dbReference type="PANTHER" id="PTHR42812">
    <property type="entry name" value="BETA-XYLOSIDASE"/>
    <property type="match status" value="1"/>
</dbReference>
<dbReference type="Gene3D" id="2.60.120.200">
    <property type="match status" value="1"/>
</dbReference>
<dbReference type="GO" id="GO:0004553">
    <property type="term" value="F:hydrolase activity, hydrolyzing O-glycosyl compounds"/>
    <property type="evidence" value="ECO:0007669"/>
    <property type="project" value="InterPro"/>
</dbReference>
<sequence>MDLRDAATTPIIPGFFPDPTICRVGDEVFVANSSFEYSPGVPLWRSTDLVTWHEAGNALDDDPAFVAGDAAAGGGVYAPTLRHHDGRFWMITTNVSGAPGQLVSSAPAIEGPWGPARVIEGIRGIDPDLAWDDDGTCLGTYSSNDPDVPGIAQVRVDLDRGVVVGAARSVMAGTGLAYPEGPHVFRRGHWWYLLFAEGGTERGHCVSVARGPAASGPFDLCPANPILTRRSTTFPVQNTGHADMVELADGTWAMVYLGVRPRGATPLFHVNGRETFLAGIDWVDDWPVVVPDRYRVPFGESAFTDRFGESRLHPRWISPGAAPGAFATTGDGLELRALDSDNGAPALLSVRARDPYWQFTAVTDARDGAALRVRMDERHWYELRIVQGRALVHAQIGPVAQEFPSDERLSVHGNIELWVGADAATTGGPDDLVFGVRDASGIHEVIRLDGRYLSTEVAGGFVGRVIGLRADGQPVRFAEVRYEPVEAR</sequence>
<keyword evidence="2 6" id="KW-0378">Hydrolase</keyword>
<evidence type="ECO:0000313" key="8">
    <source>
        <dbReference type="Proteomes" id="UP000293995"/>
    </source>
</evidence>
<feature type="active site" description="Proton donor" evidence="4">
    <location>
        <position position="180"/>
    </location>
</feature>
<proteinExistence type="inferred from homology"/>
<dbReference type="InterPro" id="IPR006710">
    <property type="entry name" value="Glyco_hydro_43"/>
</dbReference>
<comment type="similarity">
    <text evidence="1 6">Belongs to the glycosyl hydrolase 43 family.</text>
</comment>
<dbReference type="PANTHER" id="PTHR42812:SF12">
    <property type="entry name" value="BETA-XYLOSIDASE-RELATED"/>
    <property type="match status" value="1"/>
</dbReference>
<evidence type="ECO:0000313" key="7">
    <source>
        <dbReference type="EMBL" id="QAY60200.1"/>
    </source>
</evidence>
<accession>A0A4P6ED74</accession>
<dbReference type="KEGG" id="mprt:ET475_09500"/>
<organism evidence="7 8">
    <name type="scientific">Microbacterium protaetiae</name>
    <dbReference type="NCBI Taxonomy" id="2509458"/>
    <lineage>
        <taxon>Bacteria</taxon>
        <taxon>Bacillati</taxon>
        <taxon>Actinomycetota</taxon>
        <taxon>Actinomycetes</taxon>
        <taxon>Micrococcales</taxon>
        <taxon>Microbacteriaceae</taxon>
        <taxon>Microbacterium</taxon>
    </lineage>
</organism>
<evidence type="ECO:0000256" key="6">
    <source>
        <dbReference type="RuleBase" id="RU361187"/>
    </source>
</evidence>
<evidence type="ECO:0000256" key="4">
    <source>
        <dbReference type="PIRSR" id="PIRSR606710-1"/>
    </source>
</evidence>
<dbReference type="InterPro" id="IPR013320">
    <property type="entry name" value="ConA-like_dom_sf"/>
</dbReference>
<dbReference type="Pfam" id="PF04616">
    <property type="entry name" value="Glyco_hydro_43"/>
    <property type="match status" value="1"/>
</dbReference>
<dbReference type="GO" id="GO:0005975">
    <property type="term" value="P:carbohydrate metabolic process"/>
    <property type="evidence" value="ECO:0007669"/>
    <property type="project" value="InterPro"/>
</dbReference>
<dbReference type="Gene3D" id="2.115.10.20">
    <property type="entry name" value="Glycosyl hydrolase domain, family 43"/>
    <property type="match status" value="1"/>
</dbReference>
<dbReference type="EMBL" id="CP035494">
    <property type="protein sequence ID" value="QAY60200.1"/>
    <property type="molecule type" value="Genomic_DNA"/>
</dbReference>
<keyword evidence="8" id="KW-1185">Reference proteome</keyword>
<reference evidence="7 8" key="1">
    <citation type="submission" date="2019-01" db="EMBL/GenBank/DDBJ databases">
        <title>Genome sequencing of strain DFW100M-13.</title>
        <authorList>
            <person name="Heo J."/>
            <person name="Kim S.-J."/>
            <person name="Kim J.-S."/>
            <person name="Hong S.-B."/>
            <person name="Kwon S.-W."/>
        </authorList>
    </citation>
    <scope>NUCLEOTIDE SEQUENCE [LARGE SCALE GENOMIC DNA]</scope>
    <source>
        <strain evidence="7 8">DFW100M-13</strain>
    </source>
</reference>
<evidence type="ECO:0000256" key="3">
    <source>
        <dbReference type="ARBA" id="ARBA00023295"/>
    </source>
</evidence>
<dbReference type="SUPFAM" id="SSF75005">
    <property type="entry name" value="Arabinanase/levansucrase/invertase"/>
    <property type="match status" value="1"/>
</dbReference>
<dbReference type="CDD" id="cd18617">
    <property type="entry name" value="GH43_XynB-like"/>
    <property type="match status" value="1"/>
</dbReference>
<feature type="site" description="Important for catalytic activity, responsible for pKa modulation of the active site Glu and correct orientation of both the proton donor and substrate" evidence="5">
    <location>
        <position position="126"/>
    </location>
</feature>
<dbReference type="Proteomes" id="UP000293995">
    <property type="component" value="Chromosome"/>
</dbReference>
<evidence type="ECO:0000256" key="2">
    <source>
        <dbReference type="ARBA" id="ARBA00022801"/>
    </source>
</evidence>
<evidence type="ECO:0000256" key="5">
    <source>
        <dbReference type="PIRSR" id="PIRSR606710-2"/>
    </source>
</evidence>
<evidence type="ECO:0000256" key="1">
    <source>
        <dbReference type="ARBA" id="ARBA00009865"/>
    </source>
</evidence>
<feature type="active site" description="Proton acceptor" evidence="4">
    <location>
        <position position="18"/>
    </location>
</feature>
<dbReference type="SUPFAM" id="SSF49899">
    <property type="entry name" value="Concanavalin A-like lectins/glucanases"/>
    <property type="match status" value="1"/>
</dbReference>
<name>A0A4P6ED74_9MICO</name>
<gene>
    <name evidence="7" type="ORF">ET475_09500</name>
</gene>
<protein>
    <submittedName>
        <fullName evidence="7">Glycoside hydrolase family 43 protein</fullName>
    </submittedName>
</protein>
<keyword evidence="3 6" id="KW-0326">Glycosidase</keyword>
<dbReference type="OrthoDB" id="9801455at2"/>
<dbReference type="RefSeq" id="WP_129389113.1">
    <property type="nucleotide sequence ID" value="NZ_CP035494.1"/>
</dbReference>
<dbReference type="AlphaFoldDB" id="A0A4P6ED74"/>